<evidence type="ECO:0000259" key="5">
    <source>
        <dbReference type="PROSITE" id="PS50043"/>
    </source>
</evidence>
<evidence type="ECO:0000259" key="6">
    <source>
        <dbReference type="PROSITE" id="PS50110"/>
    </source>
</evidence>
<dbReference type="PROSITE" id="PS50110">
    <property type="entry name" value="RESPONSE_REGULATORY"/>
    <property type="match status" value="1"/>
</dbReference>
<keyword evidence="3" id="KW-0804">Transcription</keyword>
<dbReference type="Proteomes" id="UP001165652">
    <property type="component" value="Unassembled WGS sequence"/>
</dbReference>
<sequence length="206" mass="22410">MTEILEVALVEDDAAVLDALALYLERRGLAISRFESADALVASGGRAPPFDCIVADVRMPGMSGLDLVRHYADAPAAPPVILITGHGDVDMAVAAIKLGAFDFIEKPFDENRLFETIGAAVTQARARQQDAVLLADLQARFESLSERQHEVLALATAGLSNKEIAARLGISPRTVEIHRAWVMERMGARNLAELVRMEMRLRPPGR</sequence>
<comment type="caution">
    <text evidence="7">The sequence shown here is derived from an EMBL/GenBank/DDBJ whole genome shotgun (WGS) entry which is preliminary data.</text>
</comment>
<keyword evidence="2" id="KW-0238">DNA-binding</keyword>
<dbReference type="Gene3D" id="3.40.50.2300">
    <property type="match status" value="1"/>
</dbReference>
<dbReference type="InterPro" id="IPR016032">
    <property type="entry name" value="Sig_transdc_resp-reg_C-effctor"/>
</dbReference>
<protein>
    <submittedName>
        <fullName evidence="7">Response regulator</fullName>
    </submittedName>
</protein>
<keyword evidence="8" id="KW-1185">Reference proteome</keyword>
<dbReference type="SMART" id="SM00448">
    <property type="entry name" value="REC"/>
    <property type="match status" value="1"/>
</dbReference>
<accession>A0ABT5JDQ7</accession>
<evidence type="ECO:0000313" key="7">
    <source>
        <dbReference type="EMBL" id="MDC7787657.1"/>
    </source>
</evidence>
<keyword evidence="4" id="KW-0597">Phosphoprotein</keyword>
<feature type="modified residue" description="4-aspartylphosphate" evidence="4">
    <location>
        <position position="56"/>
    </location>
</feature>
<feature type="domain" description="HTH luxR-type" evidence="5">
    <location>
        <begin position="137"/>
        <end position="202"/>
    </location>
</feature>
<dbReference type="InterPro" id="IPR000792">
    <property type="entry name" value="Tscrpt_reg_LuxR_C"/>
</dbReference>
<dbReference type="InterPro" id="IPR001789">
    <property type="entry name" value="Sig_transdc_resp-reg_receiver"/>
</dbReference>
<dbReference type="SUPFAM" id="SSF46894">
    <property type="entry name" value="C-terminal effector domain of the bipartite response regulators"/>
    <property type="match status" value="1"/>
</dbReference>
<proteinExistence type="predicted"/>
<dbReference type="Pfam" id="PF00196">
    <property type="entry name" value="GerE"/>
    <property type="match status" value="1"/>
</dbReference>
<dbReference type="PANTHER" id="PTHR44688">
    <property type="entry name" value="DNA-BINDING TRANSCRIPTIONAL ACTIVATOR DEVR_DOSR"/>
    <property type="match status" value="1"/>
</dbReference>
<dbReference type="SUPFAM" id="SSF52172">
    <property type="entry name" value="CheY-like"/>
    <property type="match status" value="1"/>
</dbReference>
<dbReference type="RefSeq" id="WP_272778496.1">
    <property type="nucleotide sequence ID" value="NZ_JAQQLI010000030.1"/>
</dbReference>
<reference evidence="7" key="2">
    <citation type="submission" date="2023-02" db="EMBL/GenBank/DDBJ databases">
        <authorList>
            <person name="Rayyan A."/>
            <person name="Meyer T."/>
            <person name="Kyndt J.A."/>
        </authorList>
    </citation>
    <scope>NUCLEOTIDE SEQUENCE</scope>
    <source>
        <strain evidence="7">DSM 9987</strain>
    </source>
</reference>
<feature type="domain" description="Response regulatory" evidence="6">
    <location>
        <begin position="6"/>
        <end position="121"/>
    </location>
</feature>
<dbReference type="PRINTS" id="PR00038">
    <property type="entry name" value="HTHLUXR"/>
</dbReference>
<reference evidence="7" key="1">
    <citation type="journal article" date="2023" name="Microbiol Resour">
        <title>Genome Sequences of Rhodoplanes serenus and Two Thermotolerant Strains, Rhodoplanes tepidamans and 'Rhodoplanes cryptolactis,' Further Refine the Genus.</title>
        <authorList>
            <person name="Rayyan A.A."/>
            <person name="Kyndt J.A."/>
        </authorList>
    </citation>
    <scope>NUCLEOTIDE SEQUENCE</scope>
    <source>
        <strain evidence="7">DSM 9987</strain>
    </source>
</reference>
<dbReference type="EMBL" id="JAQQLI010000030">
    <property type="protein sequence ID" value="MDC7787657.1"/>
    <property type="molecule type" value="Genomic_DNA"/>
</dbReference>
<organism evidence="7 8">
    <name type="scientific">Rhodoplanes tepidamans</name>
    <name type="common">Rhodoplanes cryptolactis</name>
    <dbReference type="NCBI Taxonomy" id="200616"/>
    <lineage>
        <taxon>Bacteria</taxon>
        <taxon>Pseudomonadati</taxon>
        <taxon>Pseudomonadota</taxon>
        <taxon>Alphaproteobacteria</taxon>
        <taxon>Hyphomicrobiales</taxon>
        <taxon>Nitrobacteraceae</taxon>
        <taxon>Rhodoplanes</taxon>
    </lineage>
</organism>
<dbReference type="Pfam" id="PF00072">
    <property type="entry name" value="Response_reg"/>
    <property type="match status" value="1"/>
</dbReference>
<evidence type="ECO:0000256" key="2">
    <source>
        <dbReference type="ARBA" id="ARBA00023125"/>
    </source>
</evidence>
<name>A0ABT5JDQ7_RHOTP</name>
<dbReference type="SMART" id="SM00421">
    <property type="entry name" value="HTH_LUXR"/>
    <property type="match status" value="1"/>
</dbReference>
<gene>
    <name evidence="7" type="ORF">PQJ73_18365</name>
</gene>
<dbReference type="InterPro" id="IPR036388">
    <property type="entry name" value="WH-like_DNA-bd_sf"/>
</dbReference>
<evidence type="ECO:0000256" key="1">
    <source>
        <dbReference type="ARBA" id="ARBA00023015"/>
    </source>
</evidence>
<dbReference type="InterPro" id="IPR011006">
    <property type="entry name" value="CheY-like_superfamily"/>
</dbReference>
<dbReference type="CDD" id="cd06170">
    <property type="entry name" value="LuxR_C_like"/>
    <property type="match status" value="1"/>
</dbReference>
<dbReference type="PANTHER" id="PTHR44688:SF16">
    <property type="entry name" value="DNA-BINDING TRANSCRIPTIONAL ACTIVATOR DEVR_DOSR"/>
    <property type="match status" value="1"/>
</dbReference>
<keyword evidence="1" id="KW-0805">Transcription regulation</keyword>
<dbReference type="PROSITE" id="PS50043">
    <property type="entry name" value="HTH_LUXR_2"/>
    <property type="match status" value="1"/>
</dbReference>
<evidence type="ECO:0000313" key="8">
    <source>
        <dbReference type="Proteomes" id="UP001165652"/>
    </source>
</evidence>
<evidence type="ECO:0000256" key="4">
    <source>
        <dbReference type="PROSITE-ProRule" id="PRU00169"/>
    </source>
</evidence>
<evidence type="ECO:0000256" key="3">
    <source>
        <dbReference type="ARBA" id="ARBA00023163"/>
    </source>
</evidence>
<dbReference type="Gene3D" id="1.10.10.10">
    <property type="entry name" value="Winged helix-like DNA-binding domain superfamily/Winged helix DNA-binding domain"/>
    <property type="match status" value="1"/>
</dbReference>